<dbReference type="Pfam" id="PF04082">
    <property type="entry name" value="Fungal_trans"/>
    <property type="match status" value="1"/>
</dbReference>
<dbReference type="GO" id="GO:0008270">
    <property type="term" value="F:zinc ion binding"/>
    <property type="evidence" value="ECO:0007669"/>
    <property type="project" value="InterPro"/>
</dbReference>
<dbReference type="InterPro" id="IPR007219">
    <property type="entry name" value="XnlR_reg_dom"/>
</dbReference>
<organism evidence="8 9">
    <name type="scientific">Aspergillus fijiensis CBS 313.89</name>
    <dbReference type="NCBI Taxonomy" id="1448319"/>
    <lineage>
        <taxon>Eukaryota</taxon>
        <taxon>Fungi</taxon>
        <taxon>Dikarya</taxon>
        <taxon>Ascomycota</taxon>
        <taxon>Pezizomycotina</taxon>
        <taxon>Eurotiomycetes</taxon>
        <taxon>Eurotiomycetidae</taxon>
        <taxon>Eurotiales</taxon>
        <taxon>Aspergillaceae</taxon>
        <taxon>Aspergillus</taxon>
    </lineage>
</organism>
<dbReference type="GO" id="GO:0006351">
    <property type="term" value="P:DNA-templated transcription"/>
    <property type="evidence" value="ECO:0007669"/>
    <property type="project" value="InterPro"/>
</dbReference>
<keyword evidence="2" id="KW-0805">Transcription regulation</keyword>
<dbReference type="VEuPathDB" id="FungiDB:BO72DRAFT_532723"/>
<dbReference type="GO" id="GO:0000981">
    <property type="term" value="F:DNA-binding transcription factor activity, RNA polymerase II-specific"/>
    <property type="evidence" value="ECO:0007669"/>
    <property type="project" value="InterPro"/>
</dbReference>
<proteinExistence type="predicted"/>
<evidence type="ECO:0000256" key="2">
    <source>
        <dbReference type="ARBA" id="ARBA00023015"/>
    </source>
</evidence>
<evidence type="ECO:0000313" key="9">
    <source>
        <dbReference type="Proteomes" id="UP000249789"/>
    </source>
</evidence>
<dbReference type="InterPro" id="IPR050987">
    <property type="entry name" value="AtrR-like"/>
</dbReference>
<dbReference type="CDD" id="cd00067">
    <property type="entry name" value="GAL4"/>
    <property type="match status" value="1"/>
</dbReference>
<feature type="region of interest" description="Disordered" evidence="6">
    <location>
        <begin position="97"/>
        <end position="121"/>
    </location>
</feature>
<dbReference type="InterPro" id="IPR036864">
    <property type="entry name" value="Zn2-C6_fun-type_DNA-bd_sf"/>
</dbReference>
<dbReference type="SMART" id="SM00066">
    <property type="entry name" value="GAL4"/>
    <property type="match status" value="1"/>
</dbReference>
<dbReference type="PROSITE" id="PS00463">
    <property type="entry name" value="ZN2_CY6_FUNGAL_1"/>
    <property type="match status" value="1"/>
</dbReference>
<dbReference type="CDD" id="cd12148">
    <property type="entry name" value="fungal_TF_MHR"/>
    <property type="match status" value="1"/>
</dbReference>
<evidence type="ECO:0000256" key="6">
    <source>
        <dbReference type="SAM" id="MobiDB-lite"/>
    </source>
</evidence>
<keyword evidence="4" id="KW-0804">Transcription</keyword>
<dbReference type="EMBL" id="KZ824721">
    <property type="protein sequence ID" value="RAK71447.1"/>
    <property type="molecule type" value="Genomic_DNA"/>
</dbReference>
<evidence type="ECO:0000259" key="7">
    <source>
        <dbReference type="PROSITE" id="PS50048"/>
    </source>
</evidence>
<keyword evidence="9" id="KW-1185">Reference proteome</keyword>
<gene>
    <name evidence="8" type="ORF">BO72DRAFT_532723</name>
</gene>
<dbReference type="PROSITE" id="PS50048">
    <property type="entry name" value="ZN2_CY6_FUNGAL_2"/>
    <property type="match status" value="1"/>
</dbReference>
<reference evidence="8 9" key="1">
    <citation type="submission" date="2018-02" db="EMBL/GenBank/DDBJ databases">
        <title>The genomes of Aspergillus section Nigri reveals drivers in fungal speciation.</title>
        <authorList>
            <consortium name="DOE Joint Genome Institute"/>
            <person name="Vesth T.C."/>
            <person name="Nybo J."/>
            <person name="Theobald S."/>
            <person name="Brandl J."/>
            <person name="Frisvad J.C."/>
            <person name="Nielsen K.F."/>
            <person name="Lyhne E.K."/>
            <person name="Kogle M.E."/>
            <person name="Kuo A."/>
            <person name="Riley R."/>
            <person name="Clum A."/>
            <person name="Nolan M."/>
            <person name="Lipzen A."/>
            <person name="Salamov A."/>
            <person name="Henrissat B."/>
            <person name="Wiebenga A."/>
            <person name="De vries R.P."/>
            <person name="Grigoriev I.V."/>
            <person name="Mortensen U.H."/>
            <person name="Andersen M.R."/>
            <person name="Baker S.E."/>
        </authorList>
    </citation>
    <scope>NUCLEOTIDE SEQUENCE [LARGE SCALE GENOMIC DNA]</scope>
    <source>
        <strain evidence="8 9">CBS 313.89</strain>
    </source>
</reference>
<dbReference type="OrthoDB" id="2123952at2759"/>
<feature type="compositionally biased region" description="Polar residues" evidence="6">
    <location>
        <begin position="650"/>
        <end position="662"/>
    </location>
</feature>
<accession>A0A8G1VSW6</accession>
<dbReference type="InterPro" id="IPR001138">
    <property type="entry name" value="Zn2Cys6_DnaBD"/>
</dbReference>
<evidence type="ECO:0000256" key="1">
    <source>
        <dbReference type="ARBA" id="ARBA00022723"/>
    </source>
</evidence>
<dbReference type="GeneID" id="63867786"/>
<dbReference type="PANTHER" id="PTHR46910:SF13">
    <property type="entry name" value="SPECIFIC TRANSCRIPTION FACTOR, PUTATIVE (AFU_ORTHOLOGUE AFUA_4G06190)-RELATED"/>
    <property type="match status" value="1"/>
</dbReference>
<keyword evidence="3" id="KW-0238">DNA-binding</keyword>
<dbReference type="SUPFAM" id="SSF57701">
    <property type="entry name" value="Zn2/Cys6 DNA-binding domain"/>
    <property type="match status" value="1"/>
</dbReference>
<feature type="compositionally biased region" description="Polar residues" evidence="6">
    <location>
        <begin position="733"/>
        <end position="751"/>
    </location>
</feature>
<dbReference type="PANTHER" id="PTHR46910">
    <property type="entry name" value="TRANSCRIPTION FACTOR PDR1"/>
    <property type="match status" value="1"/>
</dbReference>
<evidence type="ECO:0000256" key="3">
    <source>
        <dbReference type="ARBA" id="ARBA00023125"/>
    </source>
</evidence>
<keyword evidence="1" id="KW-0479">Metal-binding</keyword>
<feature type="region of interest" description="Disordered" evidence="6">
    <location>
        <begin position="731"/>
        <end position="751"/>
    </location>
</feature>
<dbReference type="RefSeq" id="XP_040795459.1">
    <property type="nucleotide sequence ID" value="XM_040950451.1"/>
</dbReference>
<feature type="region of interest" description="Disordered" evidence="6">
    <location>
        <begin position="648"/>
        <end position="689"/>
    </location>
</feature>
<dbReference type="Gene3D" id="4.10.240.10">
    <property type="entry name" value="Zn(2)-C6 fungal-type DNA-binding domain"/>
    <property type="match status" value="1"/>
</dbReference>
<evidence type="ECO:0000256" key="4">
    <source>
        <dbReference type="ARBA" id="ARBA00023163"/>
    </source>
</evidence>
<keyword evidence="5" id="KW-0539">Nucleus</keyword>
<dbReference type="AlphaFoldDB" id="A0A8G1VSW6"/>
<dbReference type="SMART" id="SM00906">
    <property type="entry name" value="Fungal_trans"/>
    <property type="match status" value="1"/>
</dbReference>
<feature type="domain" description="Zn(2)-C6 fungal-type" evidence="7">
    <location>
        <begin position="26"/>
        <end position="55"/>
    </location>
</feature>
<sequence>MSQTRPARADQERVGRNKRAPYIQRACLTCKRRKQRCSGDDPCKHCESRGVTCQYDLEPVARHFPPDYQGTVSSQVHRLSEVVESLQAEVQSLKGSIDHGASAARGKQRTPDTPASEECLEPGSKRRRFVTTMVVSPPSTVAPRYQGLTSPDYSFELASLKLAHLQDPTAVPASHLDAFYNREDERQGRTRLIREGGTDGPAALSKAHIQPEHTSVRVFLEIPHTEARRLVVSYSNTVGLLHPVVDISVILSRLDALYARLTDTRQSLRNQPALYDVIVIRLILSIALRMEEIQRTDLIASCFEGVENELNHILVSEHISLRGVILVLLGAVYHLFSGSLRMAWRLGGVAASLALELGLHRPMTLQKAFGDEGEQVKATTLMWSIFVLDHEWSTALGLPRHMDDGSLVPAQLHLVKTQYLNAMMSYCVISSKIVNATAGLPVNPDLYEEEQFQFINYQIDRWQQSAIAKLQSLSSPVPSVSSNSDKASDFIQTILSLRANQLRILMLRPLFFQNSPVKPTQAHISQAIDTAVETITILKQLDAQTDLYRRLHALFSQFVASAAALILLSIIYTYSGPLDNTSKTGLSSSITRDVCVPLKNVLKLTDACSGLSPACAQLHCRLRHILGILVRLQFISIDGIFAAPTEGPVNPSSLQTSESSMVPNFADPTGGDLSDWTLPSPRGADHGGSDQADLLFDWAPLASDNDPPLDQLLDGTIWTELNKLLRPHLRTESGLSESTSSHPISLSRSEN</sequence>
<evidence type="ECO:0000313" key="8">
    <source>
        <dbReference type="EMBL" id="RAK71447.1"/>
    </source>
</evidence>
<dbReference type="Proteomes" id="UP000249789">
    <property type="component" value="Unassembled WGS sequence"/>
</dbReference>
<protein>
    <recommendedName>
        <fullName evidence="7">Zn(2)-C6 fungal-type domain-containing protein</fullName>
    </recommendedName>
</protein>
<dbReference type="GO" id="GO:0003677">
    <property type="term" value="F:DNA binding"/>
    <property type="evidence" value="ECO:0007669"/>
    <property type="project" value="UniProtKB-KW"/>
</dbReference>
<evidence type="ECO:0000256" key="5">
    <source>
        <dbReference type="ARBA" id="ARBA00023242"/>
    </source>
</evidence>
<dbReference type="Pfam" id="PF00172">
    <property type="entry name" value="Zn_clus"/>
    <property type="match status" value="1"/>
</dbReference>
<name>A0A8G1VSW6_9EURO</name>